<dbReference type="RefSeq" id="YP_009101673.1">
    <property type="nucleotide sequence ID" value="NC_025447.1"/>
</dbReference>
<evidence type="ECO:0000313" key="2">
    <source>
        <dbReference type="Proteomes" id="UP000029889"/>
    </source>
</evidence>
<dbReference type="Proteomes" id="UP000029889">
    <property type="component" value="Segment"/>
</dbReference>
<accession>A0A097EX40</accession>
<proteinExistence type="predicted"/>
<protein>
    <submittedName>
        <fullName evidence="1">Uncharacterized protein</fullName>
    </submittedName>
</protein>
<dbReference type="EMBL" id="KM507819">
    <property type="protein sequence ID" value="AIT13976.1"/>
    <property type="molecule type" value="Genomic_DNA"/>
</dbReference>
<reference evidence="1 2" key="1">
    <citation type="submission" date="2014-09" db="EMBL/GenBank/DDBJ databases">
        <authorList>
            <person name="Lapin J.S."/>
            <person name="Pope W.H."/>
            <person name="Hua J."/>
            <person name="Ford M.E."/>
            <person name="Conway J.F."/>
            <person name="Hatfull G.F."/>
            <person name="Hendrix R.W."/>
        </authorList>
    </citation>
    <scope>NUCLEOTIDE SEQUENCE [LARGE SCALE GENOMIC DNA]</scope>
</reference>
<dbReference type="KEGG" id="vg:22111119"/>
<gene>
    <name evidence="1" type="primary">79</name>
    <name evidence="1" type="ORF">PBI_121Q_79</name>
</gene>
<organism evidence="1 2">
    <name type="scientific">Escherichia phage 121Q</name>
    <dbReference type="NCBI Taxonomy" id="1555202"/>
    <lineage>
        <taxon>Viruses</taxon>
        <taxon>Duplodnaviria</taxon>
        <taxon>Heunggongvirae</taxon>
        <taxon>Uroviricota</taxon>
        <taxon>Caudoviricetes</taxon>
        <taxon>Asteriusvirus</taxon>
        <taxon>Asteriusvirus av121Q</taxon>
    </lineage>
</organism>
<sequence length="64" mass="7483">MSTELYEKKYCTNCSTEYTIQGMLICTICQSKKSATFIVDDRFGDLKQFKANRNLRIFSNLNKE</sequence>
<dbReference type="OrthoDB" id="38799at10239"/>
<keyword evidence="2" id="KW-1185">Reference proteome</keyword>
<name>A0A097EX40_9CAUD</name>
<evidence type="ECO:0000313" key="1">
    <source>
        <dbReference type="EMBL" id="AIT13976.1"/>
    </source>
</evidence>
<dbReference type="GeneID" id="22111119"/>